<dbReference type="AlphaFoldDB" id="A0A7J7NYW6"/>
<dbReference type="EMBL" id="JACGCM010000428">
    <property type="protein sequence ID" value="KAF6172391.1"/>
    <property type="molecule type" value="Genomic_DNA"/>
</dbReference>
<protein>
    <submittedName>
        <fullName evidence="1">Uncharacterized protein</fullName>
    </submittedName>
</protein>
<reference evidence="1 2" key="1">
    <citation type="journal article" date="2020" name="IScience">
        <title>Genome Sequencing of the Endangered Kingdonia uniflora (Circaeasteraceae, Ranunculales) Reveals Potential Mechanisms of Evolutionary Specialization.</title>
        <authorList>
            <person name="Sun Y."/>
            <person name="Deng T."/>
            <person name="Zhang A."/>
            <person name="Moore M.J."/>
            <person name="Landis J.B."/>
            <person name="Lin N."/>
            <person name="Zhang H."/>
            <person name="Zhang X."/>
            <person name="Huang J."/>
            <person name="Zhang X."/>
            <person name="Sun H."/>
            <person name="Wang H."/>
        </authorList>
    </citation>
    <scope>NUCLEOTIDE SEQUENCE [LARGE SCALE GENOMIC DNA]</scope>
    <source>
        <strain evidence="1">TB1705</strain>
        <tissue evidence="1">Leaf</tissue>
    </source>
</reference>
<accession>A0A7J7NYW6</accession>
<evidence type="ECO:0000313" key="2">
    <source>
        <dbReference type="Proteomes" id="UP000541444"/>
    </source>
</evidence>
<dbReference type="Proteomes" id="UP000541444">
    <property type="component" value="Unassembled WGS sequence"/>
</dbReference>
<name>A0A7J7NYW6_9MAGN</name>
<organism evidence="1 2">
    <name type="scientific">Kingdonia uniflora</name>
    <dbReference type="NCBI Taxonomy" id="39325"/>
    <lineage>
        <taxon>Eukaryota</taxon>
        <taxon>Viridiplantae</taxon>
        <taxon>Streptophyta</taxon>
        <taxon>Embryophyta</taxon>
        <taxon>Tracheophyta</taxon>
        <taxon>Spermatophyta</taxon>
        <taxon>Magnoliopsida</taxon>
        <taxon>Ranunculales</taxon>
        <taxon>Circaeasteraceae</taxon>
        <taxon>Kingdonia</taxon>
    </lineage>
</organism>
<gene>
    <name evidence="1" type="ORF">GIB67_025896</name>
</gene>
<evidence type="ECO:0000313" key="1">
    <source>
        <dbReference type="EMBL" id="KAF6172391.1"/>
    </source>
</evidence>
<keyword evidence="2" id="KW-1185">Reference proteome</keyword>
<sequence>MEEEDEDHLSLTRQKALKPERSDRTRFAVVTKFRDVVKHCFQLALIDPAKLEEIFQEQVVEAVILLPNSDHGDKRLLSGLLKSKNDQLKLTQKAKSHSLTEKSLKKENEELKAWLDGFIAEAG</sequence>
<proteinExistence type="predicted"/>
<comment type="caution">
    <text evidence="1">The sequence shown here is derived from an EMBL/GenBank/DDBJ whole genome shotgun (WGS) entry which is preliminary data.</text>
</comment>